<dbReference type="Gene3D" id="1.10.630.10">
    <property type="entry name" value="Cytochrome P450"/>
    <property type="match status" value="1"/>
</dbReference>
<protein>
    <submittedName>
        <fullName evidence="17">Putative cytochrome P450 28d1</fullName>
    </submittedName>
</protein>
<dbReference type="InterPro" id="IPR036396">
    <property type="entry name" value="Cyt_P450_sf"/>
</dbReference>
<evidence type="ECO:0000256" key="2">
    <source>
        <dbReference type="ARBA" id="ARBA00003690"/>
    </source>
</evidence>
<feature type="binding site" description="axial binding residue" evidence="14">
    <location>
        <position position="447"/>
    </location>
    <ligand>
        <name>heme</name>
        <dbReference type="ChEBI" id="CHEBI:30413"/>
    </ligand>
    <ligandPart>
        <name>Fe</name>
        <dbReference type="ChEBI" id="CHEBI:18248"/>
    </ligandPart>
</feature>
<dbReference type="GO" id="GO:0005506">
    <property type="term" value="F:iron ion binding"/>
    <property type="evidence" value="ECO:0007669"/>
    <property type="project" value="InterPro"/>
</dbReference>
<evidence type="ECO:0000256" key="13">
    <source>
        <dbReference type="ARBA" id="ARBA00023136"/>
    </source>
</evidence>
<keyword evidence="12 15" id="KW-0503">Monooxygenase</keyword>
<feature type="transmembrane region" description="Helical" evidence="16">
    <location>
        <begin position="6"/>
        <end position="23"/>
    </location>
</feature>
<evidence type="ECO:0000256" key="16">
    <source>
        <dbReference type="SAM" id="Phobius"/>
    </source>
</evidence>
<dbReference type="GO" id="GO:0004497">
    <property type="term" value="F:monooxygenase activity"/>
    <property type="evidence" value="ECO:0007669"/>
    <property type="project" value="UniProtKB-KW"/>
</dbReference>
<accession>A0A0L0C884</accession>
<dbReference type="InterPro" id="IPR001128">
    <property type="entry name" value="Cyt_P450"/>
</dbReference>
<dbReference type="PANTHER" id="PTHR24292">
    <property type="entry name" value="CYTOCHROME P450"/>
    <property type="match status" value="1"/>
</dbReference>
<keyword evidence="6 14" id="KW-0349">Heme</keyword>
<evidence type="ECO:0000313" key="17">
    <source>
        <dbReference type="EMBL" id="KNC28442.1"/>
    </source>
</evidence>
<dbReference type="OrthoDB" id="2789670at2759"/>
<evidence type="ECO:0000256" key="4">
    <source>
        <dbReference type="ARBA" id="ARBA00004406"/>
    </source>
</evidence>
<keyword evidence="8" id="KW-0256">Endoplasmic reticulum</keyword>
<dbReference type="PANTHER" id="PTHR24292:SF84">
    <property type="entry name" value="CYTOCHROME P450 28A5-RELATED"/>
    <property type="match status" value="1"/>
</dbReference>
<evidence type="ECO:0000256" key="6">
    <source>
        <dbReference type="ARBA" id="ARBA00022617"/>
    </source>
</evidence>
<dbReference type="GO" id="GO:0020037">
    <property type="term" value="F:heme binding"/>
    <property type="evidence" value="ECO:0007669"/>
    <property type="project" value="InterPro"/>
</dbReference>
<dbReference type="InterPro" id="IPR002403">
    <property type="entry name" value="Cyt_P450_E_grp-IV"/>
</dbReference>
<evidence type="ECO:0000256" key="1">
    <source>
        <dbReference type="ARBA" id="ARBA00001971"/>
    </source>
</evidence>
<dbReference type="SUPFAM" id="SSF48264">
    <property type="entry name" value="Cytochrome P450"/>
    <property type="match status" value="1"/>
</dbReference>
<reference evidence="17 18" key="1">
    <citation type="journal article" date="2015" name="Nat. Commun.">
        <title>Lucilia cuprina genome unlocks parasitic fly biology to underpin future interventions.</title>
        <authorList>
            <person name="Anstead C.A."/>
            <person name="Korhonen P.K."/>
            <person name="Young N.D."/>
            <person name="Hall R.S."/>
            <person name="Jex A.R."/>
            <person name="Murali S.C."/>
            <person name="Hughes D.S."/>
            <person name="Lee S.F."/>
            <person name="Perry T."/>
            <person name="Stroehlein A.J."/>
            <person name="Ansell B.R."/>
            <person name="Breugelmans B."/>
            <person name="Hofmann A."/>
            <person name="Qu J."/>
            <person name="Dugan S."/>
            <person name="Lee S.L."/>
            <person name="Chao H."/>
            <person name="Dinh H."/>
            <person name="Han Y."/>
            <person name="Doddapaneni H.V."/>
            <person name="Worley K.C."/>
            <person name="Muzny D.M."/>
            <person name="Ioannidis P."/>
            <person name="Waterhouse R.M."/>
            <person name="Zdobnov E.M."/>
            <person name="James P.J."/>
            <person name="Bagnall N.H."/>
            <person name="Kotze A.C."/>
            <person name="Gibbs R.A."/>
            <person name="Richards S."/>
            <person name="Batterham P."/>
            <person name="Gasser R.B."/>
        </authorList>
    </citation>
    <scope>NUCLEOTIDE SEQUENCE [LARGE SCALE GENOMIC DNA]</scope>
    <source>
        <strain evidence="17 18">LS</strain>
        <tissue evidence="17">Full body</tissue>
    </source>
</reference>
<comment type="caution">
    <text evidence="17">The sequence shown here is derived from an EMBL/GenBank/DDBJ whole genome shotgun (WGS) entry which is preliminary data.</text>
</comment>
<evidence type="ECO:0000256" key="9">
    <source>
        <dbReference type="ARBA" id="ARBA00022848"/>
    </source>
</evidence>
<dbReference type="OMA" id="QQYKETD"/>
<keyword evidence="13 16" id="KW-0472">Membrane</keyword>
<keyword evidence="9" id="KW-0492">Microsome</keyword>
<dbReference type="CDD" id="cd11056">
    <property type="entry name" value="CYP6-like"/>
    <property type="match status" value="1"/>
</dbReference>
<keyword evidence="7 14" id="KW-0479">Metal-binding</keyword>
<gene>
    <name evidence="17" type="ORF">FF38_06012</name>
</gene>
<dbReference type="AlphaFoldDB" id="A0A0L0C884"/>
<evidence type="ECO:0000256" key="14">
    <source>
        <dbReference type="PIRSR" id="PIRSR602403-1"/>
    </source>
</evidence>
<evidence type="ECO:0000256" key="8">
    <source>
        <dbReference type="ARBA" id="ARBA00022824"/>
    </source>
</evidence>
<dbReference type="PRINTS" id="PR00385">
    <property type="entry name" value="P450"/>
</dbReference>
<sequence>MLFCVISLSMSLSTIILIVYLYLSWYFNHWKRQNIAGPRPQLLKGTFPKTYARKCNLLNELHEIYMHYKYRESYVGVFMARSPKLFILDPKLIKQILTQQFTKFRDNESSQWSSEKVEQLRFGSPFVSVGEVWKEKRSELVQGLTVNRIRSHYEIMKESAFEMIAFIKAQDPKIEWDAKELANRFTCHIMSKFIWGIDENTFETLDKHSTIHEIADQMLKQSLKCVQYYGKTAAWPWLRKIQPERFFPAVSDGFFKQLAKDVMQQKIATNNKQNDVINHLLQLKEKKSLNDVQIAGHTTTVLIDGFETGAIVIAHCLLLLARHQRVQKKLRQELLEAGDTITYDQLMELPYLDQCIQETLRLFPPLATLFKICTESFELQNEFSGSKVLLKPQDIVYISAYSLHHDPDYYENPEEFWPERFNQELGGVKKYKDMGVFLPFGDGPRMCPGMKLGLSEVKVAVAELLKTFELSLCAGTRLDNKIAADSFLLTLDGGIRVYFKCLNK</sequence>
<keyword evidence="16" id="KW-1133">Transmembrane helix</keyword>
<dbReference type="STRING" id="7375.A0A0L0C884"/>
<dbReference type="Proteomes" id="UP000037069">
    <property type="component" value="Unassembled WGS sequence"/>
</dbReference>
<comment type="subcellular location">
    <subcellularLocation>
        <location evidence="4">Endoplasmic reticulum membrane</location>
        <topology evidence="4">Peripheral membrane protein</topology>
    </subcellularLocation>
    <subcellularLocation>
        <location evidence="3">Microsome membrane</location>
        <topology evidence="3">Peripheral membrane protein</topology>
    </subcellularLocation>
</comment>
<evidence type="ECO:0000256" key="10">
    <source>
        <dbReference type="ARBA" id="ARBA00023002"/>
    </source>
</evidence>
<dbReference type="GO" id="GO:0005789">
    <property type="term" value="C:endoplasmic reticulum membrane"/>
    <property type="evidence" value="ECO:0007669"/>
    <property type="project" value="UniProtKB-SubCell"/>
</dbReference>
<comment type="similarity">
    <text evidence="5 15">Belongs to the cytochrome P450 family.</text>
</comment>
<dbReference type="PROSITE" id="PS00086">
    <property type="entry name" value="CYTOCHROME_P450"/>
    <property type="match status" value="1"/>
</dbReference>
<evidence type="ECO:0000256" key="15">
    <source>
        <dbReference type="RuleBase" id="RU000461"/>
    </source>
</evidence>
<comment type="cofactor">
    <cofactor evidence="1 14">
        <name>heme</name>
        <dbReference type="ChEBI" id="CHEBI:30413"/>
    </cofactor>
</comment>
<dbReference type="PRINTS" id="PR00465">
    <property type="entry name" value="EP450IV"/>
</dbReference>
<proteinExistence type="inferred from homology"/>
<evidence type="ECO:0000256" key="11">
    <source>
        <dbReference type="ARBA" id="ARBA00023004"/>
    </source>
</evidence>
<keyword evidence="16" id="KW-0812">Transmembrane</keyword>
<organism evidence="17 18">
    <name type="scientific">Lucilia cuprina</name>
    <name type="common">Green bottle fly</name>
    <name type="synonym">Australian sheep blowfly</name>
    <dbReference type="NCBI Taxonomy" id="7375"/>
    <lineage>
        <taxon>Eukaryota</taxon>
        <taxon>Metazoa</taxon>
        <taxon>Ecdysozoa</taxon>
        <taxon>Arthropoda</taxon>
        <taxon>Hexapoda</taxon>
        <taxon>Insecta</taxon>
        <taxon>Pterygota</taxon>
        <taxon>Neoptera</taxon>
        <taxon>Endopterygota</taxon>
        <taxon>Diptera</taxon>
        <taxon>Brachycera</taxon>
        <taxon>Muscomorpha</taxon>
        <taxon>Oestroidea</taxon>
        <taxon>Calliphoridae</taxon>
        <taxon>Luciliinae</taxon>
        <taxon>Lucilia</taxon>
    </lineage>
</organism>
<evidence type="ECO:0000256" key="12">
    <source>
        <dbReference type="ARBA" id="ARBA00023033"/>
    </source>
</evidence>
<evidence type="ECO:0000256" key="5">
    <source>
        <dbReference type="ARBA" id="ARBA00010617"/>
    </source>
</evidence>
<name>A0A0L0C884_LUCCU</name>
<dbReference type="Pfam" id="PF00067">
    <property type="entry name" value="p450"/>
    <property type="match status" value="1"/>
</dbReference>
<dbReference type="InterPro" id="IPR017972">
    <property type="entry name" value="Cyt_P450_CS"/>
</dbReference>
<comment type="function">
    <text evidence="2">May be involved in the metabolism of insect hormones and in the breakdown of synthetic insecticides.</text>
</comment>
<dbReference type="GO" id="GO:0016705">
    <property type="term" value="F:oxidoreductase activity, acting on paired donors, with incorporation or reduction of molecular oxygen"/>
    <property type="evidence" value="ECO:0007669"/>
    <property type="project" value="InterPro"/>
</dbReference>
<keyword evidence="18" id="KW-1185">Reference proteome</keyword>
<evidence type="ECO:0000256" key="3">
    <source>
        <dbReference type="ARBA" id="ARBA00004174"/>
    </source>
</evidence>
<dbReference type="InterPro" id="IPR050476">
    <property type="entry name" value="Insect_CytP450_Detox"/>
</dbReference>
<evidence type="ECO:0000256" key="7">
    <source>
        <dbReference type="ARBA" id="ARBA00022723"/>
    </source>
</evidence>
<keyword evidence="10 15" id="KW-0560">Oxidoreductase</keyword>
<evidence type="ECO:0000313" key="18">
    <source>
        <dbReference type="Proteomes" id="UP000037069"/>
    </source>
</evidence>
<dbReference type="EMBL" id="JRES01000772">
    <property type="protein sequence ID" value="KNC28442.1"/>
    <property type="molecule type" value="Genomic_DNA"/>
</dbReference>
<keyword evidence="11 14" id="KW-0408">Iron</keyword>